<dbReference type="eggNOG" id="KOG0865">
    <property type="taxonomic scope" value="Eukaryota"/>
</dbReference>
<proteinExistence type="predicted"/>
<dbReference type="GO" id="GO:0003755">
    <property type="term" value="F:peptidyl-prolyl cis-trans isomerase activity"/>
    <property type="evidence" value="ECO:0007669"/>
    <property type="project" value="InterPro"/>
</dbReference>
<dbReference type="AlphaFoldDB" id="M3Y9X7"/>
<dbReference type="InterPro" id="IPR002130">
    <property type="entry name" value="Cyclophilin-type_PPIase_dom"/>
</dbReference>
<feature type="domain" description="PPIase cyclophilin-type" evidence="1">
    <location>
        <begin position="48"/>
        <end position="120"/>
    </location>
</feature>
<name>M3Y9X7_MUSPF</name>
<dbReference type="PANTHER" id="PTHR11071">
    <property type="entry name" value="PEPTIDYL-PROLYL CIS-TRANS ISOMERASE"/>
    <property type="match status" value="1"/>
</dbReference>
<dbReference type="HOGENOM" id="CLU_2048962_0_0_1"/>
<sequence length="120" mass="13583">MNEQTSWSFCIWRLHGFGTCWHNTRAFQEFMNKKKPSLSPSHGQPYHFPQCGIGGELLGSISFQLFADESPKIAENLHVVSAGEEESCFHRIILGFMCQVVTSFHNRPGGKSIYGVKFTE</sequence>
<dbReference type="GO" id="GO:0016018">
    <property type="term" value="F:cyclosporin A binding"/>
    <property type="evidence" value="ECO:0007669"/>
    <property type="project" value="TreeGrafter"/>
</dbReference>
<dbReference type="GO" id="GO:0006457">
    <property type="term" value="P:protein folding"/>
    <property type="evidence" value="ECO:0007669"/>
    <property type="project" value="TreeGrafter"/>
</dbReference>
<dbReference type="STRING" id="9669.ENSMPUP00000008134"/>
<dbReference type="SUPFAM" id="SSF50891">
    <property type="entry name" value="Cyclophilin-like"/>
    <property type="match status" value="1"/>
</dbReference>
<dbReference type="PROSITE" id="PS50072">
    <property type="entry name" value="CSA_PPIASE_2"/>
    <property type="match status" value="1"/>
</dbReference>
<evidence type="ECO:0000259" key="1">
    <source>
        <dbReference type="PROSITE" id="PS50072"/>
    </source>
</evidence>
<dbReference type="InParanoid" id="M3Y9X7"/>
<reference evidence="2" key="1">
    <citation type="submission" date="2024-06" db="UniProtKB">
        <authorList>
            <consortium name="Ensembl"/>
        </authorList>
    </citation>
    <scope>IDENTIFICATION</scope>
</reference>
<evidence type="ECO:0000313" key="2">
    <source>
        <dbReference type="Ensembl" id="ENSMPUP00000008134.1"/>
    </source>
</evidence>
<dbReference type="EMBL" id="AEYP01065585">
    <property type="status" value="NOT_ANNOTATED_CDS"/>
    <property type="molecule type" value="Genomic_DNA"/>
</dbReference>
<dbReference type="Pfam" id="PF00160">
    <property type="entry name" value="Pro_isomerase"/>
    <property type="match status" value="1"/>
</dbReference>
<dbReference type="InterPro" id="IPR029000">
    <property type="entry name" value="Cyclophilin-like_dom_sf"/>
</dbReference>
<organism evidence="2">
    <name type="scientific">Mustela putorius furo</name>
    <name type="common">European domestic ferret</name>
    <name type="synonym">Mustela furo</name>
    <dbReference type="NCBI Taxonomy" id="9669"/>
    <lineage>
        <taxon>Eukaryota</taxon>
        <taxon>Metazoa</taxon>
        <taxon>Chordata</taxon>
        <taxon>Craniata</taxon>
        <taxon>Vertebrata</taxon>
        <taxon>Euteleostomi</taxon>
        <taxon>Mammalia</taxon>
        <taxon>Eutheria</taxon>
        <taxon>Laurasiatheria</taxon>
        <taxon>Carnivora</taxon>
        <taxon>Caniformia</taxon>
        <taxon>Musteloidea</taxon>
        <taxon>Mustelidae</taxon>
        <taxon>Mustelinae</taxon>
        <taxon>Mustela</taxon>
    </lineage>
</organism>
<dbReference type="Gene3D" id="2.40.100.10">
    <property type="entry name" value="Cyclophilin-like"/>
    <property type="match status" value="1"/>
</dbReference>
<accession>M3Y9X7</accession>
<protein>
    <recommendedName>
        <fullName evidence="1">PPIase cyclophilin-type domain-containing protein</fullName>
    </recommendedName>
</protein>
<dbReference type="PANTHER" id="PTHR11071:SF490">
    <property type="entry name" value="PEPTIDYL-PROLYL CIS-TRANS ISOMERASE A"/>
    <property type="match status" value="1"/>
</dbReference>
<dbReference type="Ensembl" id="ENSMPUT00000008263.1">
    <property type="protein sequence ID" value="ENSMPUP00000008134.1"/>
    <property type="gene ID" value="ENSMPUG00000008194.1"/>
</dbReference>
<dbReference type="GO" id="GO:0005737">
    <property type="term" value="C:cytoplasm"/>
    <property type="evidence" value="ECO:0007669"/>
    <property type="project" value="TreeGrafter"/>
</dbReference>